<keyword evidence="9" id="KW-1185">Reference proteome</keyword>
<dbReference type="InterPro" id="IPR016161">
    <property type="entry name" value="Ald_DH/histidinol_DH"/>
</dbReference>
<evidence type="ECO:0000259" key="7">
    <source>
        <dbReference type="Pfam" id="PF00171"/>
    </source>
</evidence>
<evidence type="ECO:0000313" key="8">
    <source>
        <dbReference type="EMBL" id="MTD57596.1"/>
    </source>
</evidence>
<sequence length="475" mass="49876">MLRQDALYLGGEWIPSAAPGRIEVVNPADGSVVGAVPAGAASDVDAAVAAARAAFPAWSHTDPTTRLDYLDRIHAGITERAEEIAALISREMGSPLWFSRATQVGSSLAVLASMRSSFEAIPLEEEIGSAVVVREPLGVVGCITPWNYPLFQITLKIGPALAAGCTVVVKPSELAPLSAFVLAEIVDAAGLPPGVVNLVSGTGAPVGEALAGHPGIDMVSFTGSTRTGSRIAALASQTIKRVALELGGKSPFLILDDADLTKAVPHGLGKCFGNSGQTCVALTRMLVPRARLGEVEEQIAERIAEFPIGDPLAEGTRLGPLVSQEQRAKVIKYIQSGVADGARLLAGGADVPPELGQGAYVAPTVFTDVKPDMRIAREEIFGPVLCVIPFEDDEDAIRIANDTTYGLSAAVWSSDPARADRVARELRAGSVFVNNAQMDLLAPFGGYRQSGIGREMGRYGIEEFFELKTLRSRAA</sequence>
<evidence type="ECO:0000256" key="6">
    <source>
        <dbReference type="RuleBase" id="RU003345"/>
    </source>
</evidence>
<dbReference type="Proteomes" id="UP000440096">
    <property type="component" value="Unassembled WGS sequence"/>
</dbReference>
<dbReference type="AlphaFoldDB" id="A0A6N7Z903"/>
<organism evidence="8 9">
    <name type="scientific">Amycolatopsis pithecellobii</name>
    <dbReference type="NCBI Taxonomy" id="664692"/>
    <lineage>
        <taxon>Bacteria</taxon>
        <taxon>Bacillati</taxon>
        <taxon>Actinomycetota</taxon>
        <taxon>Actinomycetes</taxon>
        <taxon>Pseudonocardiales</taxon>
        <taxon>Pseudonocardiaceae</taxon>
        <taxon>Amycolatopsis</taxon>
    </lineage>
</organism>
<dbReference type="InterPro" id="IPR029510">
    <property type="entry name" value="Ald_DH_CS_GLU"/>
</dbReference>
<evidence type="ECO:0000256" key="2">
    <source>
        <dbReference type="ARBA" id="ARBA00023002"/>
    </source>
</evidence>
<dbReference type="EMBL" id="WMBA01000051">
    <property type="protein sequence ID" value="MTD57596.1"/>
    <property type="molecule type" value="Genomic_DNA"/>
</dbReference>
<evidence type="ECO:0000256" key="5">
    <source>
        <dbReference type="PROSITE-ProRule" id="PRU10007"/>
    </source>
</evidence>
<comment type="caution">
    <text evidence="8">The sequence shown here is derived from an EMBL/GenBank/DDBJ whole genome shotgun (WGS) entry which is preliminary data.</text>
</comment>
<dbReference type="InterPro" id="IPR016160">
    <property type="entry name" value="Ald_DH_CS_CYS"/>
</dbReference>
<dbReference type="GO" id="GO:0004029">
    <property type="term" value="F:aldehyde dehydrogenase (NAD+) activity"/>
    <property type="evidence" value="ECO:0007669"/>
    <property type="project" value="UniProtKB-EC"/>
</dbReference>
<dbReference type="InterPro" id="IPR016163">
    <property type="entry name" value="Ald_DH_C"/>
</dbReference>
<evidence type="ECO:0000256" key="3">
    <source>
        <dbReference type="ARBA" id="ARBA00024226"/>
    </source>
</evidence>
<evidence type="ECO:0000256" key="1">
    <source>
        <dbReference type="ARBA" id="ARBA00009986"/>
    </source>
</evidence>
<evidence type="ECO:0000256" key="4">
    <source>
        <dbReference type="ARBA" id="ARBA00049194"/>
    </source>
</evidence>
<dbReference type="PANTHER" id="PTHR42804">
    <property type="entry name" value="ALDEHYDE DEHYDROGENASE"/>
    <property type="match status" value="1"/>
</dbReference>
<feature type="domain" description="Aldehyde dehydrogenase" evidence="7">
    <location>
        <begin position="13"/>
        <end position="469"/>
    </location>
</feature>
<dbReference type="PANTHER" id="PTHR42804:SF1">
    <property type="entry name" value="ALDEHYDE DEHYDROGENASE-RELATED"/>
    <property type="match status" value="1"/>
</dbReference>
<dbReference type="InterPro" id="IPR015590">
    <property type="entry name" value="Aldehyde_DH_dom"/>
</dbReference>
<evidence type="ECO:0000313" key="9">
    <source>
        <dbReference type="Proteomes" id="UP000440096"/>
    </source>
</evidence>
<proteinExistence type="inferred from homology"/>
<dbReference type="PROSITE" id="PS00687">
    <property type="entry name" value="ALDEHYDE_DEHYDR_GLU"/>
    <property type="match status" value="1"/>
</dbReference>
<protein>
    <recommendedName>
        <fullName evidence="3">aldehyde dehydrogenase (NAD(+))</fullName>
        <ecNumber evidence="3">1.2.1.3</ecNumber>
    </recommendedName>
</protein>
<dbReference type="Gene3D" id="3.40.605.10">
    <property type="entry name" value="Aldehyde Dehydrogenase, Chain A, domain 1"/>
    <property type="match status" value="1"/>
</dbReference>
<dbReference type="EC" id="1.2.1.3" evidence="3"/>
<dbReference type="FunFam" id="3.40.605.10:FF:000007">
    <property type="entry name" value="NAD/NADP-dependent betaine aldehyde dehydrogenase"/>
    <property type="match status" value="1"/>
</dbReference>
<reference evidence="8 9" key="1">
    <citation type="submission" date="2019-11" db="EMBL/GenBank/DDBJ databases">
        <title>Draft genome of Amycolatopsis RM579.</title>
        <authorList>
            <person name="Duangmal K."/>
            <person name="Mingma R."/>
        </authorList>
    </citation>
    <scope>NUCLEOTIDE SEQUENCE [LARGE SCALE GENOMIC DNA]</scope>
    <source>
        <strain evidence="8 9">RM579</strain>
    </source>
</reference>
<keyword evidence="2 6" id="KW-0560">Oxidoreductase</keyword>
<dbReference type="InterPro" id="IPR016162">
    <property type="entry name" value="Ald_DH_N"/>
</dbReference>
<dbReference type="SUPFAM" id="SSF53720">
    <property type="entry name" value="ALDH-like"/>
    <property type="match status" value="1"/>
</dbReference>
<feature type="active site" evidence="5">
    <location>
        <position position="245"/>
    </location>
</feature>
<dbReference type="RefSeq" id="WP_154759724.1">
    <property type="nucleotide sequence ID" value="NZ_WMBA01000051.1"/>
</dbReference>
<comment type="catalytic activity">
    <reaction evidence="4">
        <text>an aldehyde + NAD(+) + H2O = a carboxylate + NADH + 2 H(+)</text>
        <dbReference type="Rhea" id="RHEA:16185"/>
        <dbReference type="ChEBI" id="CHEBI:15377"/>
        <dbReference type="ChEBI" id="CHEBI:15378"/>
        <dbReference type="ChEBI" id="CHEBI:17478"/>
        <dbReference type="ChEBI" id="CHEBI:29067"/>
        <dbReference type="ChEBI" id="CHEBI:57540"/>
        <dbReference type="ChEBI" id="CHEBI:57945"/>
        <dbReference type="EC" id="1.2.1.3"/>
    </reaction>
</comment>
<comment type="similarity">
    <text evidence="1 6">Belongs to the aldehyde dehydrogenase family.</text>
</comment>
<dbReference type="FunFam" id="3.40.309.10:FF:000012">
    <property type="entry name" value="Betaine aldehyde dehydrogenase"/>
    <property type="match status" value="1"/>
</dbReference>
<dbReference type="Gene3D" id="3.40.309.10">
    <property type="entry name" value="Aldehyde Dehydrogenase, Chain A, domain 2"/>
    <property type="match status" value="1"/>
</dbReference>
<dbReference type="PROSITE" id="PS00070">
    <property type="entry name" value="ALDEHYDE_DEHYDR_CYS"/>
    <property type="match status" value="1"/>
</dbReference>
<dbReference type="Pfam" id="PF00171">
    <property type="entry name" value="Aldedh"/>
    <property type="match status" value="1"/>
</dbReference>
<gene>
    <name evidence="8" type="ORF">GKO32_27010</name>
</gene>
<dbReference type="OrthoDB" id="6882680at2"/>
<accession>A0A6N7Z903</accession>
<name>A0A6N7Z903_9PSEU</name>
<dbReference type="CDD" id="cd07138">
    <property type="entry name" value="ALDH_CddD_SSP0762"/>
    <property type="match status" value="1"/>
</dbReference>